<protein>
    <recommendedName>
        <fullName evidence="5">DUF551 domain-containing protein</fullName>
    </recommendedName>
</protein>
<dbReference type="EMBL" id="JGDB01000009">
    <property type="protein sequence ID" value="EXY92916.1"/>
    <property type="molecule type" value="Genomic_DNA"/>
</dbReference>
<sequence length="106" mass="12696">MNNAKIYIESNSVKLSEHSGDYEAVSKYHALKALEMQEQNYAWHDLTVNPDDLPEHREIVIVKMKFDMYHYAIGTYSQIDGKWYLREDDEFYQTDKEVTKWQKIND</sequence>
<dbReference type="EMBL" id="JGDB01000008">
    <property type="protein sequence ID" value="EXY92982.1"/>
    <property type="molecule type" value="Genomic_DNA"/>
</dbReference>
<reference evidence="1 4" key="1">
    <citation type="submission" date="2014-02" db="EMBL/GenBank/DDBJ databases">
        <authorList>
            <person name="Sears C."/>
            <person name="Carroll K."/>
            <person name="Sack B.R."/>
            <person name="Qadri F."/>
            <person name="Myers L.L."/>
            <person name="Chung G.-T."/>
            <person name="Escheverria P."/>
            <person name="Fraser C.M."/>
            <person name="Sadzewicz L."/>
            <person name="Shefchek K.A."/>
            <person name="Tallon L."/>
            <person name="Das S.P."/>
            <person name="Daugherty S."/>
            <person name="Mongodin E.F."/>
        </authorList>
    </citation>
    <scope>NUCLEOTIDE SEQUENCE [LARGE SCALE GENOMIC DNA]</scope>
    <source>
        <strain evidence="1">3998T</strain>
        <strain evidence="4">3998T(B)3</strain>
    </source>
</reference>
<proteinExistence type="predicted"/>
<organism evidence="1 4">
    <name type="scientific">Bacteroides fragilis str. 3998T(B)3</name>
    <dbReference type="NCBI Taxonomy" id="1339316"/>
    <lineage>
        <taxon>Bacteria</taxon>
        <taxon>Pseudomonadati</taxon>
        <taxon>Bacteroidota</taxon>
        <taxon>Bacteroidia</taxon>
        <taxon>Bacteroidales</taxon>
        <taxon>Bacteroidaceae</taxon>
        <taxon>Bacteroides</taxon>
    </lineage>
</organism>
<name>A0A015VC39_BACFG</name>
<gene>
    <name evidence="3" type="ORF">M125_0147</name>
    <name evidence="2" type="ORF">M125_0239</name>
    <name evidence="1" type="ORF">M125_0326</name>
</gene>
<evidence type="ECO:0000313" key="2">
    <source>
        <dbReference type="EMBL" id="EXY92982.1"/>
    </source>
</evidence>
<comment type="caution">
    <text evidence="1">The sequence shown here is derived from an EMBL/GenBank/DDBJ whole genome shotgun (WGS) entry which is preliminary data.</text>
</comment>
<evidence type="ECO:0000313" key="4">
    <source>
        <dbReference type="Proteomes" id="UP000020773"/>
    </source>
</evidence>
<dbReference type="AlphaFoldDB" id="A0A015VC39"/>
<dbReference type="PATRIC" id="fig|1339316.3.peg.149"/>
<dbReference type="RefSeq" id="WP_005776937.1">
    <property type="nucleotide sequence ID" value="NZ_JGDB01000006.1"/>
</dbReference>
<evidence type="ECO:0000313" key="1">
    <source>
        <dbReference type="EMBL" id="EXY92916.1"/>
    </source>
</evidence>
<accession>A0A015VC39</accession>
<evidence type="ECO:0008006" key="5">
    <source>
        <dbReference type="Google" id="ProtNLM"/>
    </source>
</evidence>
<evidence type="ECO:0000313" key="3">
    <source>
        <dbReference type="EMBL" id="EXY93106.1"/>
    </source>
</evidence>
<dbReference type="Proteomes" id="UP000020773">
    <property type="component" value="Unassembled WGS sequence"/>
</dbReference>
<dbReference type="EMBL" id="JGDB01000006">
    <property type="protein sequence ID" value="EXY93106.1"/>
    <property type="molecule type" value="Genomic_DNA"/>
</dbReference>